<dbReference type="GO" id="GO:0008942">
    <property type="term" value="F:nitrite reductase [NAD(P)H] activity"/>
    <property type="evidence" value="ECO:0007669"/>
    <property type="project" value="InterPro"/>
</dbReference>
<comment type="caution">
    <text evidence="9">The sequence shown here is derived from an EMBL/GenBank/DDBJ whole genome shotgun (WGS) entry which is preliminary data.</text>
</comment>
<dbReference type="PROSITE" id="PS51296">
    <property type="entry name" value="RIESKE"/>
    <property type="match status" value="1"/>
</dbReference>
<accession>A0A4R3V4J5</accession>
<dbReference type="PANTHER" id="PTHR21496">
    <property type="entry name" value="FERREDOXIN-RELATED"/>
    <property type="match status" value="1"/>
</dbReference>
<dbReference type="AlphaFoldDB" id="A0A4R3V4J5"/>
<dbReference type="InterPro" id="IPR012748">
    <property type="entry name" value="Rieske-like_NirD"/>
</dbReference>
<evidence type="ECO:0000256" key="1">
    <source>
        <dbReference type="ARBA" id="ARBA00022714"/>
    </source>
</evidence>
<dbReference type="PANTHER" id="PTHR21496:SF23">
    <property type="entry name" value="3-PHENYLPROPIONATE_CINNAMIC ACID DIOXYGENASE FERREDOXIN SUBUNIT"/>
    <property type="match status" value="1"/>
</dbReference>
<dbReference type="NCBIfam" id="TIGR02378">
    <property type="entry name" value="nirD_assim_sml"/>
    <property type="match status" value="1"/>
</dbReference>
<evidence type="ECO:0000256" key="3">
    <source>
        <dbReference type="ARBA" id="ARBA00023002"/>
    </source>
</evidence>
<dbReference type="RefSeq" id="WP_243650866.1">
    <property type="nucleotide sequence ID" value="NZ_JBHRVM010000001.1"/>
</dbReference>
<dbReference type="InterPro" id="IPR017941">
    <property type="entry name" value="Rieske_2Fe-2S"/>
</dbReference>
<protein>
    <submittedName>
        <fullName evidence="9">Nitrite reductase (NADH) small subunit</fullName>
    </submittedName>
</protein>
<feature type="domain" description="Rieske" evidence="8">
    <location>
        <begin position="31"/>
        <end position="127"/>
    </location>
</feature>
<dbReference type="Pfam" id="PF00355">
    <property type="entry name" value="Rieske"/>
    <property type="match status" value="1"/>
</dbReference>
<keyword evidence="6" id="KW-0534">Nitrate assimilation</keyword>
<evidence type="ECO:0000256" key="7">
    <source>
        <dbReference type="SAM" id="MobiDB-lite"/>
    </source>
</evidence>
<keyword evidence="5" id="KW-0411">Iron-sulfur</keyword>
<evidence type="ECO:0000256" key="6">
    <source>
        <dbReference type="ARBA" id="ARBA00023063"/>
    </source>
</evidence>
<reference evidence="9 10" key="1">
    <citation type="submission" date="2019-03" db="EMBL/GenBank/DDBJ databases">
        <title>Genomic Encyclopedia of Type Strains, Phase IV (KMG-IV): sequencing the most valuable type-strain genomes for metagenomic binning, comparative biology and taxonomic classification.</title>
        <authorList>
            <person name="Goeker M."/>
        </authorList>
    </citation>
    <scope>NUCLEOTIDE SEQUENCE [LARGE SCALE GENOMIC DNA]</scope>
    <source>
        <strain evidence="9 10">DSM 100048</strain>
    </source>
</reference>
<gene>
    <name evidence="9" type="ORF">EV686_105161</name>
</gene>
<dbReference type="Proteomes" id="UP000294692">
    <property type="component" value="Unassembled WGS sequence"/>
</dbReference>
<keyword evidence="2" id="KW-0479">Metal-binding</keyword>
<dbReference type="EMBL" id="SMBX01000005">
    <property type="protein sequence ID" value="TCU98461.1"/>
    <property type="molecule type" value="Genomic_DNA"/>
</dbReference>
<evidence type="ECO:0000313" key="10">
    <source>
        <dbReference type="Proteomes" id="UP000294692"/>
    </source>
</evidence>
<dbReference type="GO" id="GO:0042128">
    <property type="term" value="P:nitrate assimilation"/>
    <property type="evidence" value="ECO:0007669"/>
    <property type="project" value="UniProtKB-KW"/>
</dbReference>
<dbReference type="GO" id="GO:0051537">
    <property type="term" value="F:2 iron, 2 sulfur cluster binding"/>
    <property type="evidence" value="ECO:0007669"/>
    <property type="project" value="UniProtKB-KW"/>
</dbReference>
<proteinExistence type="predicted"/>
<feature type="compositionally biased region" description="Polar residues" evidence="7">
    <location>
        <begin position="1"/>
        <end position="10"/>
    </location>
</feature>
<keyword evidence="4" id="KW-0408">Iron</keyword>
<feature type="region of interest" description="Disordered" evidence="7">
    <location>
        <begin position="1"/>
        <end position="21"/>
    </location>
</feature>
<organism evidence="9 10">
    <name type="scientific">Paracandidimonas soli</name>
    <dbReference type="NCBI Taxonomy" id="1917182"/>
    <lineage>
        <taxon>Bacteria</taxon>
        <taxon>Pseudomonadati</taxon>
        <taxon>Pseudomonadota</taxon>
        <taxon>Betaproteobacteria</taxon>
        <taxon>Burkholderiales</taxon>
        <taxon>Alcaligenaceae</taxon>
        <taxon>Paracandidimonas</taxon>
    </lineage>
</organism>
<evidence type="ECO:0000256" key="4">
    <source>
        <dbReference type="ARBA" id="ARBA00023004"/>
    </source>
</evidence>
<dbReference type="CDD" id="cd03530">
    <property type="entry name" value="Rieske_NirD_small_Bacillus"/>
    <property type="match status" value="1"/>
</dbReference>
<keyword evidence="1" id="KW-0001">2Fe-2S</keyword>
<dbReference type="Gene3D" id="2.102.10.10">
    <property type="entry name" value="Rieske [2Fe-2S] iron-sulphur domain"/>
    <property type="match status" value="1"/>
</dbReference>
<evidence type="ECO:0000259" key="8">
    <source>
        <dbReference type="PROSITE" id="PS51296"/>
    </source>
</evidence>
<evidence type="ECO:0000313" key="9">
    <source>
        <dbReference type="EMBL" id="TCU98461.1"/>
    </source>
</evidence>
<dbReference type="GO" id="GO:0046872">
    <property type="term" value="F:metal ion binding"/>
    <property type="evidence" value="ECO:0007669"/>
    <property type="project" value="UniProtKB-KW"/>
</dbReference>
<keyword evidence="3" id="KW-0560">Oxidoreductase</keyword>
<name>A0A4R3V4J5_9BURK</name>
<evidence type="ECO:0000256" key="2">
    <source>
        <dbReference type="ARBA" id="ARBA00022723"/>
    </source>
</evidence>
<dbReference type="SUPFAM" id="SSF50022">
    <property type="entry name" value="ISP domain"/>
    <property type="match status" value="1"/>
</dbReference>
<sequence length="140" mass="15014">MMPDGNTSVPSREPGVKGRDAVVPAGRGQWLAVCRLDDLPVQGSRVVRRFGQDDVAVFRTHDDRVFAVLDRCPHKGGPLSEGLVHGMSVTCPLHGWVIDLETGQARAPDEGCARRVPVRVDDDGWVYLAGSGSAIDGNAE</sequence>
<keyword evidence="10" id="KW-1185">Reference proteome</keyword>
<dbReference type="InterPro" id="IPR036922">
    <property type="entry name" value="Rieske_2Fe-2S_sf"/>
</dbReference>
<evidence type="ECO:0000256" key="5">
    <source>
        <dbReference type="ARBA" id="ARBA00023014"/>
    </source>
</evidence>